<gene>
    <name evidence="3" type="ORF">KDL01_30950</name>
</gene>
<organism evidence="3 4">
    <name type="scientific">Actinospica durhamensis</name>
    <dbReference type="NCBI Taxonomy" id="1508375"/>
    <lineage>
        <taxon>Bacteria</taxon>
        <taxon>Bacillati</taxon>
        <taxon>Actinomycetota</taxon>
        <taxon>Actinomycetes</taxon>
        <taxon>Catenulisporales</taxon>
        <taxon>Actinospicaceae</taxon>
        <taxon>Actinospica</taxon>
    </lineage>
</organism>
<sequence>MTETVEQDVTTGTATAAGEGERPVIRLATEPGDLGDVIALHGRLYWSEYAMDQSMEIYCGEGIMRFARERFERGPEVGEMWVVEHAGRILGAITMLEEDGLGRLRWLLLDAALRGFGVGRALVRTAMDYARERGFPGVFLTTIAPLHTAHALYREAGFELTSSEPVRQWGIETDEMRFDMKF</sequence>
<dbReference type="InterPro" id="IPR050769">
    <property type="entry name" value="NAT_camello-type"/>
</dbReference>
<dbReference type="PANTHER" id="PTHR13947:SF37">
    <property type="entry name" value="LD18367P"/>
    <property type="match status" value="1"/>
</dbReference>
<name>A0A941EUX4_9ACTN</name>
<evidence type="ECO:0000313" key="4">
    <source>
        <dbReference type="Proteomes" id="UP000675781"/>
    </source>
</evidence>
<accession>A0A941EUX4</accession>
<dbReference type="InterPro" id="IPR016181">
    <property type="entry name" value="Acyl_CoA_acyltransferase"/>
</dbReference>
<dbReference type="GO" id="GO:0008080">
    <property type="term" value="F:N-acetyltransferase activity"/>
    <property type="evidence" value="ECO:0007669"/>
    <property type="project" value="InterPro"/>
</dbReference>
<dbReference type="PROSITE" id="PS51186">
    <property type="entry name" value="GNAT"/>
    <property type="match status" value="1"/>
</dbReference>
<keyword evidence="4" id="KW-1185">Reference proteome</keyword>
<evidence type="ECO:0000256" key="1">
    <source>
        <dbReference type="ARBA" id="ARBA00022679"/>
    </source>
</evidence>
<dbReference type="CDD" id="cd04301">
    <property type="entry name" value="NAT_SF"/>
    <property type="match status" value="1"/>
</dbReference>
<dbReference type="PANTHER" id="PTHR13947">
    <property type="entry name" value="GNAT FAMILY N-ACETYLTRANSFERASE"/>
    <property type="match status" value="1"/>
</dbReference>
<dbReference type="Pfam" id="PF00583">
    <property type="entry name" value="Acetyltransf_1"/>
    <property type="match status" value="1"/>
</dbReference>
<protein>
    <submittedName>
        <fullName evidence="3">GNAT family N-acetyltransferase</fullName>
    </submittedName>
</protein>
<dbReference type="AlphaFoldDB" id="A0A941EUX4"/>
<dbReference type="Gene3D" id="3.40.630.30">
    <property type="match status" value="1"/>
</dbReference>
<proteinExistence type="predicted"/>
<evidence type="ECO:0000259" key="2">
    <source>
        <dbReference type="PROSITE" id="PS51186"/>
    </source>
</evidence>
<reference evidence="3" key="1">
    <citation type="submission" date="2021-04" db="EMBL/GenBank/DDBJ databases">
        <title>Genome based classification of Actinospica acidithermotolerans sp. nov., an actinobacterium isolated from an Indonesian hot spring.</title>
        <authorList>
            <person name="Kusuma A.B."/>
            <person name="Putra K.E."/>
            <person name="Nafisah S."/>
            <person name="Loh J."/>
            <person name="Nouioui I."/>
            <person name="Goodfellow M."/>
        </authorList>
    </citation>
    <scope>NUCLEOTIDE SEQUENCE</scope>
    <source>
        <strain evidence="3">CSCA 57</strain>
    </source>
</reference>
<feature type="domain" description="N-acetyltransferase" evidence="2">
    <location>
        <begin position="23"/>
        <end position="181"/>
    </location>
</feature>
<evidence type="ECO:0000313" key="3">
    <source>
        <dbReference type="EMBL" id="MBR7837736.1"/>
    </source>
</evidence>
<dbReference type="RefSeq" id="WP_212532203.1">
    <property type="nucleotide sequence ID" value="NZ_JAGSOG010000226.1"/>
</dbReference>
<keyword evidence="1" id="KW-0808">Transferase</keyword>
<dbReference type="SUPFAM" id="SSF55729">
    <property type="entry name" value="Acyl-CoA N-acyltransferases (Nat)"/>
    <property type="match status" value="1"/>
</dbReference>
<dbReference type="EMBL" id="JAGSOG010000226">
    <property type="protein sequence ID" value="MBR7837736.1"/>
    <property type="molecule type" value="Genomic_DNA"/>
</dbReference>
<comment type="caution">
    <text evidence="3">The sequence shown here is derived from an EMBL/GenBank/DDBJ whole genome shotgun (WGS) entry which is preliminary data.</text>
</comment>
<dbReference type="InterPro" id="IPR000182">
    <property type="entry name" value="GNAT_dom"/>
</dbReference>
<dbReference type="Proteomes" id="UP000675781">
    <property type="component" value="Unassembled WGS sequence"/>
</dbReference>